<dbReference type="InterPro" id="IPR029033">
    <property type="entry name" value="His_PPase_superfam"/>
</dbReference>
<keyword evidence="2" id="KW-1185">Reference proteome</keyword>
<dbReference type="InterPro" id="IPR013078">
    <property type="entry name" value="His_Pase_superF_clade-1"/>
</dbReference>
<dbReference type="Pfam" id="PF00300">
    <property type="entry name" value="His_Phos_1"/>
    <property type="match status" value="1"/>
</dbReference>
<evidence type="ECO:0000313" key="1">
    <source>
        <dbReference type="EMBL" id="MUG31962.1"/>
    </source>
</evidence>
<dbReference type="AlphaFoldDB" id="A0A844LZ59"/>
<dbReference type="OrthoDB" id="9783269at2"/>
<dbReference type="EMBL" id="WFKQ01000002">
    <property type="protein sequence ID" value="MUG31962.1"/>
    <property type="molecule type" value="Genomic_DNA"/>
</dbReference>
<dbReference type="Gene3D" id="3.40.50.1240">
    <property type="entry name" value="Phosphoglycerate mutase-like"/>
    <property type="match status" value="1"/>
</dbReference>
<gene>
    <name evidence="1" type="ORF">GB996_04045</name>
</gene>
<organism evidence="1 2">
    <name type="scientific">Psychrobacter sanguinis</name>
    <dbReference type="NCBI Taxonomy" id="861445"/>
    <lineage>
        <taxon>Bacteria</taxon>
        <taxon>Pseudomonadati</taxon>
        <taxon>Pseudomonadota</taxon>
        <taxon>Gammaproteobacteria</taxon>
        <taxon>Moraxellales</taxon>
        <taxon>Moraxellaceae</taxon>
        <taxon>Psychrobacter</taxon>
    </lineage>
</organism>
<protein>
    <submittedName>
        <fullName evidence="1">Phosphoglycerate mutase</fullName>
    </submittedName>
</protein>
<accession>A0A844LZ59</accession>
<dbReference type="Proteomes" id="UP000442109">
    <property type="component" value="Unassembled WGS sequence"/>
</dbReference>
<dbReference type="SUPFAM" id="SSF53254">
    <property type="entry name" value="Phosphoglycerate mutase-like"/>
    <property type="match status" value="1"/>
</dbReference>
<reference evidence="1 2" key="1">
    <citation type="journal article" date="2019" name="PLoS ONE">
        <title>Pup mortality in New Zealand sea lions (Phocarctos hookeri) at Enderby Island, Auckland Islands, 2013-18.</title>
        <authorList>
            <person name="Michael S.A."/>
            <person name="Hayman D.T.S."/>
            <person name="Gray R."/>
            <person name="Zhang J."/>
            <person name="Rogers L."/>
            <person name="Roe W.D."/>
        </authorList>
    </citation>
    <scope>NUCLEOTIDE SEQUENCE [LARGE SCALE GENOMIC DNA]</scope>
    <source>
        <strain evidence="1 2">SM868</strain>
    </source>
</reference>
<name>A0A844LZ59_9GAMM</name>
<dbReference type="RefSeq" id="WP_155586918.1">
    <property type="nucleotide sequence ID" value="NZ_WFKQ01000002.1"/>
</dbReference>
<comment type="caution">
    <text evidence="1">The sequence shown here is derived from an EMBL/GenBank/DDBJ whole genome shotgun (WGS) entry which is preliminary data.</text>
</comment>
<evidence type="ECO:0000313" key="2">
    <source>
        <dbReference type="Proteomes" id="UP000442109"/>
    </source>
</evidence>
<proteinExistence type="predicted"/>
<sequence length="209" mass="24148">MQLYIWRHPKPKQVQGLCFGQYEVMVDRRKLKRLAHQILRFVRVNQLPKRIWVSPLQRSKQVGEYLAAQGFECHVDAQLLETHFGAWEGRFWSDISKDEIDQWCEHFADFTPPGGESLRQLFERVAAWIEQQKQTQAELNIDAATTHAKLSPKHQVVLHQTVLHQAVLVVGHAGWISSAKFIQQGQQPPTQAAHWPRSVGHGQLSCFKF</sequence>